<dbReference type="Gene3D" id="3.60.10.10">
    <property type="entry name" value="Endonuclease/exonuclease/phosphatase"/>
    <property type="match status" value="1"/>
</dbReference>
<dbReference type="Proteomes" id="UP001066276">
    <property type="component" value="Chromosome 3_1"/>
</dbReference>
<evidence type="ECO:0000313" key="1">
    <source>
        <dbReference type="EMBL" id="KAJ1186015.1"/>
    </source>
</evidence>
<gene>
    <name evidence="1" type="ORF">NDU88_002800</name>
</gene>
<reference evidence="1" key="1">
    <citation type="journal article" date="2022" name="bioRxiv">
        <title>Sequencing and chromosome-scale assembly of the giantPleurodeles waltlgenome.</title>
        <authorList>
            <person name="Brown T."/>
            <person name="Elewa A."/>
            <person name="Iarovenko S."/>
            <person name="Subramanian E."/>
            <person name="Araus A.J."/>
            <person name="Petzold A."/>
            <person name="Susuki M."/>
            <person name="Suzuki K.-i.T."/>
            <person name="Hayashi T."/>
            <person name="Toyoda A."/>
            <person name="Oliveira C."/>
            <person name="Osipova E."/>
            <person name="Leigh N.D."/>
            <person name="Simon A."/>
            <person name="Yun M.H."/>
        </authorList>
    </citation>
    <scope>NUCLEOTIDE SEQUENCE</scope>
    <source>
        <strain evidence="1">20211129_DDA</strain>
        <tissue evidence="1">Liver</tissue>
    </source>
</reference>
<name>A0AAV7UC47_PLEWA</name>
<dbReference type="EMBL" id="JANPWB010000005">
    <property type="protein sequence ID" value="KAJ1186015.1"/>
    <property type="molecule type" value="Genomic_DNA"/>
</dbReference>
<sequence length="159" mass="17509">MQGYEGGRSEMLICGDFNSSVCDTINSNEILLEDRSMGISETAMSCFKPTKKAEAFTDLLLNNGLRFVNGPSKSDGAAKATFNNGRSSSVIDYVIVNVEAWTSILYMALVSKVESDYNPLVLTMRMDDLGLENTSEQASELSERVIVPFQLQKKNTVGW</sequence>
<protein>
    <submittedName>
        <fullName evidence="1">Uncharacterized protein</fullName>
    </submittedName>
</protein>
<accession>A0AAV7UC47</accession>
<comment type="caution">
    <text evidence="1">The sequence shown here is derived from an EMBL/GenBank/DDBJ whole genome shotgun (WGS) entry which is preliminary data.</text>
</comment>
<proteinExistence type="predicted"/>
<dbReference type="AlphaFoldDB" id="A0AAV7UC47"/>
<organism evidence="1 2">
    <name type="scientific">Pleurodeles waltl</name>
    <name type="common">Iberian ribbed newt</name>
    <dbReference type="NCBI Taxonomy" id="8319"/>
    <lineage>
        <taxon>Eukaryota</taxon>
        <taxon>Metazoa</taxon>
        <taxon>Chordata</taxon>
        <taxon>Craniata</taxon>
        <taxon>Vertebrata</taxon>
        <taxon>Euteleostomi</taxon>
        <taxon>Amphibia</taxon>
        <taxon>Batrachia</taxon>
        <taxon>Caudata</taxon>
        <taxon>Salamandroidea</taxon>
        <taxon>Salamandridae</taxon>
        <taxon>Pleurodelinae</taxon>
        <taxon>Pleurodeles</taxon>
    </lineage>
</organism>
<dbReference type="SUPFAM" id="SSF56219">
    <property type="entry name" value="DNase I-like"/>
    <property type="match status" value="1"/>
</dbReference>
<dbReference type="InterPro" id="IPR036691">
    <property type="entry name" value="Endo/exonu/phosph_ase_sf"/>
</dbReference>
<evidence type="ECO:0000313" key="2">
    <source>
        <dbReference type="Proteomes" id="UP001066276"/>
    </source>
</evidence>
<keyword evidence="2" id="KW-1185">Reference proteome</keyword>